<evidence type="ECO:0000256" key="2">
    <source>
        <dbReference type="ARBA" id="ARBA00022553"/>
    </source>
</evidence>
<evidence type="ECO:0000256" key="3">
    <source>
        <dbReference type="ARBA" id="ARBA00023272"/>
    </source>
</evidence>
<name>A0A8J4XQJ2_CHIOP</name>
<accession>A0A8J4XQJ2</accession>
<dbReference type="OrthoDB" id="8193882at2759"/>
<dbReference type="InterPro" id="IPR036658">
    <property type="entry name" value="CPI-17_sf"/>
</dbReference>
<dbReference type="Gene3D" id="1.10.150.220">
    <property type="entry name" value="CPI-17"/>
    <property type="match status" value="2"/>
</dbReference>
<dbReference type="SUPFAM" id="SSF81790">
    <property type="entry name" value="Myosin phosphatase inhibitor 17kDa protein, CPI-17"/>
    <property type="match status" value="1"/>
</dbReference>
<proteinExistence type="inferred from homology"/>
<keyword evidence="6" id="KW-1185">Reference proteome</keyword>
<reference evidence="5" key="1">
    <citation type="submission" date="2020-07" db="EMBL/GenBank/DDBJ databases">
        <title>The High-quality genome of the commercially important snow crab, Chionoecetes opilio.</title>
        <authorList>
            <person name="Jeong J.-H."/>
            <person name="Ryu S."/>
        </authorList>
    </citation>
    <scope>NUCLEOTIDE SEQUENCE</scope>
    <source>
        <strain evidence="5">MADBK_172401_WGS</strain>
        <tissue evidence="5">Digestive gland</tissue>
    </source>
</reference>
<gene>
    <name evidence="5" type="ORF">GWK47_018330</name>
</gene>
<dbReference type="PANTHER" id="PTHR16188:SF14">
    <property type="entry name" value="GEO07393P1"/>
    <property type="match status" value="1"/>
</dbReference>
<dbReference type="GO" id="GO:0005737">
    <property type="term" value="C:cytoplasm"/>
    <property type="evidence" value="ECO:0007669"/>
    <property type="project" value="InterPro"/>
</dbReference>
<comment type="similarity">
    <text evidence="1">Belongs to the PP1 inhibitor family.</text>
</comment>
<sequence>MEVGVASYTSGRPMGGSPDRGRGGPPRSNLHVEFAPIGEVKERKEKYLTAKYGAHQMSLIRKRLNVEMWMFDQLQSLYPAPLRKDLGMKGLSGIIKCSHRPLRRFMLPLRNTSFSKFLAVRLHRFGLMTSEPILNSRSTAAEEGTGVLYLMNRSTQICLCSMGNMWKQEGKYEEKELDLDELLDVDGELKKRKYLWEALADCKQSKDKVEKFINEVLERATTLIPGGTAGTLMGRLDMFPATEDTQAPLSARLKVQMPDCRPEGQLSYASGSVC</sequence>
<dbReference type="AlphaFoldDB" id="A0A8J4XQJ2"/>
<dbReference type="InterPro" id="IPR008025">
    <property type="entry name" value="CPI-17"/>
</dbReference>
<keyword evidence="2" id="KW-0597">Phosphoprotein</keyword>
<dbReference type="EMBL" id="JACEEZ010022334">
    <property type="protein sequence ID" value="KAG0712506.1"/>
    <property type="molecule type" value="Genomic_DNA"/>
</dbReference>
<organism evidence="5 6">
    <name type="scientific">Chionoecetes opilio</name>
    <name type="common">Atlantic snow crab</name>
    <name type="synonym">Cancer opilio</name>
    <dbReference type="NCBI Taxonomy" id="41210"/>
    <lineage>
        <taxon>Eukaryota</taxon>
        <taxon>Metazoa</taxon>
        <taxon>Ecdysozoa</taxon>
        <taxon>Arthropoda</taxon>
        <taxon>Crustacea</taxon>
        <taxon>Multicrustacea</taxon>
        <taxon>Malacostraca</taxon>
        <taxon>Eumalacostraca</taxon>
        <taxon>Eucarida</taxon>
        <taxon>Decapoda</taxon>
        <taxon>Pleocyemata</taxon>
        <taxon>Brachyura</taxon>
        <taxon>Eubrachyura</taxon>
        <taxon>Majoidea</taxon>
        <taxon>Majidae</taxon>
        <taxon>Chionoecetes</taxon>
    </lineage>
</organism>
<dbReference type="GO" id="GO:0004865">
    <property type="term" value="F:protein serine/threonine phosphatase inhibitor activity"/>
    <property type="evidence" value="ECO:0007669"/>
    <property type="project" value="TreeGrafter"/>
</dbReference>
<evidence type="ECO:0008006" key="7">
    <source>
        <dbReference type="Google" id="ProtNLM"/>
    </source>
</evidence>
<evidence type="ECO:0000313" key="5">
    <source>
        <dbReference type="EMBL" id="KAG0712506.1"/>
    </source>
</evidence>
<feature type="region of interest" description="Disordered" evidence="4">
    <location>
        <begin position="1"/>
        <end position="28"/>
    </location>
</feature>
<dbReference type="PANTHER" id="PTHR16188">
    <property type="entry name" value="PROTEIN PHOSPHATASE 1 INHIBITOR POTENTIATED BY PROTEIN KINASE C"/>
    <property type="match status" value="1"/>
</dbReference>
<keyword evidence="3" id="KW-0650">Protein phosphatase inhibitor</keyword>
<comment type="caution">
    <text evidence="5">The sequence shown here is derived from an EMBL/GenBank/DDBJ whole genome shotgun (WGS) entry which is preliminary data.</text>
</comment>
<dbReference type="Proteomes" id="UP000770661">
    <property type="component" value="Unassembled WGS sequence"/>
</dbReference>
<protein>
    <recommendedName>
        <fullName evidence="7">Protein phosphatase 1 regulatory subunit 14B</fullName>
    </recommendedName>
</protein>
<evidence type="ECO:0000313" key="6">
    <source>
        <dbReference type="Proteomes" id="UP000770661"/>
    </source>
</evidence>
<evidence type="ECO:0000256" key="4">
    <source>
        <dbReference type="SAM" id="MobiDB-lite"/>
    </source>
</evidence>
<evidence type="ECO:0000256" key="1">
    <source>
        <dbReference type="ARBA" id="ARBA00005483"/>
    </source>
</evidence>